<protein>
    <recommendedName>
        <fullName evidence="1">2,6-dihydroxypyridine 3-monooxygenase substrate binding domain-containing protein</fullName>
    </recommendedName>
</protein>
<dbReference type="PATRIC" id="fig|1096930.3.peg.679"/>
<dbReference type="InterPro" id="IPR054707">
    <property type="entry name" value="DhpH_subs-bd"/>
</dbReference>
<dbReference type="AlphaFoldDB" id="T0J467"/>
<dbReference type="Pfam" id="PF22607">
    <property type="entry name" value="FAD_binding-like"/>
    <property type="match status" value="1"/>
</dbReference>
<dbReference type="PRINTS" id="PR00420">
    <property type="entry name" value="RNGMNOXGNASE"/>
</dbReference>
<dbReference type="PANTHER" id="PTHR47469">
    <property type="entry name" value="MONOOXYGENASE-LIKE"/>
    <property type="match status" value="1"/>
</dbReference>
<gene>
    <name evidence="2" type="ORF">L284_03435</name>
</gene>
<sequence>MTSVVVAGGSIAGLGAGVALHAAGIDVHVFERDAGSLSAAGAGLVVQPELSRLAEAVGGRTLPMTACSGRRYLGFDGRVGHLQPMPQQFTSWEAVHSTLLRSFPSDRYHAGASVLKADNRADGIEILVEGLGTFPADLLIAADGAQSPTRRALLPDLKARYAGYVAWRGTVPERDLPPQVAEFFDDTFTFTDARSGGHALAYFIPGEGLATARGERRMNWVWYVGADAAERDDLLVTKDGHRRRASLQRGMARGAVVEDLKGRAPRELHPMFARLVEATDAPFLQSIVDLDVPRSVFGRTVLIGDAAVIVRPHTAGGAAKAARDAMALADLLADPRVPTDEALARFEREQLTYGRDLLDYGIRLGRQWARL</sequence>
<name>T0J467_9SPHN</name>
<reference evidence="2 3" key="1">
    <citation type="journal article" date="2013" name="Genome Announc.">
        <title>Genome Sequence of Novosphingobium lindaniclasticum LE124T, Isolated from a Hexachlorocyclohexane Dumpsite.</title>
        <authorList>
            <person name="Saxena A."/>
            <person name="Nayyar N."/>
            <person name="Sangwan N."/>
            <person name="Kumari R."/>
            <person name="Khurana J.P."/>
            <person name="Lal R."/>
        </authorList>
    </citation>
    <scope>NUCLEOTIDE SEQUENCE [LARGE SCALE GENOMIC DNA]</scope>
    <source>
        <strain evidence="2 3">LE124</strain>
    </source>
</reference>
<dbReference type="OrthoDB" id="5499180at2"/>
<dbReference type="InterPro" id="IPR053212">
    <property type="entry name" value="DHP_3-monooxygenase"/>
</dbReference>
<dbReference type="NCBIfam" id="NF005566">
    <property type="entry name" value="PRK07236.1"/>
    <property type="match status" value="1"/>
</dbReference>
<dbReference type="eggNOG" id="COG0654">
    <property type="taxonomic scope" value="Bacteria"/>
</dbReference>
<dbReference type="PANTHER" id="PTHR47469:SF2">
    <property type="entry name" value="OS06G0597600 PROTEIN"/>
    <property type="match status" value="1"/>
</dbReference>
<evidence type="ECO:0000313" key="3">
    <source>
        <dbReference type="Proteomes" id="UP000015527"/>
    </source>
</evidence>
<dbReference type="SUPFAM" id="SSF54373">
    <property type="entry name" value="FAD-linked reductases, C-terminal domain"/>
    <property type="match status" value="1"/>
</dbReference>
<dbReference type="Gene3D" id="3.50.50.60">
    <property type="entry name" value="FAD/NAD(P)-binding domain"/>
    <property type="match status" value="2"/>
</dbReference>
<evidence type="ECO:0000313" key="2">
    <source>
        <dbReference type="EMBL" id="EQB18925.1"/>
    </source>
</evidence>
<dbReference type="EMBL" id="ATHL01000028">
    <property type="protein sequence ID" value="EQB18925.1"/>
    <property type="molecule type" value="Genomic_DNA"/>
</dbReference>
<proteinExistence type="predicted"/>
<dbReference type="InterPro" id="IPR036188">
    <property type="entry name" value="FAD/NAD-bd_sf"/>
</dbReference>
<organism evidence="2 3">
    <name type="scientific">Novosphingobium lindaniclasticum LE124</name>
    <dbReference type="NCBI Taxonomy" id="1096930"/>
    <lineage>
        <taxon>Bacteria</taxon>
        <taxon>Pseudomonadati</taxon>
        <taxon>Pseudomonadota</taxon>
        <taxon>Alphaproteobacteria</taxon>
        <taxon>Sphingomonadales</taxon>
        <taxon>Sphingomonadaceae</taxon>
        <taxon>Novosphingobium</taxon>
    </lineage>
</organism>
<dbReference type="RefSeq" id="WP_021232657.1">
    <property type="nucleotide sequence ID" value="NZ_ATHL01000028.1"/>
</dbReference>
<feature type="domain" description="2,6-dihydroxypyridine 3-monooxygenase substrate binding" evidence="1">
    <location>
        <begin position="161"/>
        <end position="289"/>
    </location>
</feature>
<comment type="caution">
    <text evidence="2">The sequence shown here is derived from an EMBL/GenBank/DDBJ whole genome shotgun (WGS) entry which is preliminary data.</text>
</comment>
<dbReference type="Proteomes" id="UP000015527">
    <property type="component" value="Unassembled WGS sequence"/>
</dbReference>
<evidence type="ECO:0000259" key="1">
    <source>
        <dbReference type="Pfam" id="PF22607"/>
    </source>
</evidence>
<dbReference type="SUPFAM" id="SSF51905">
    <property type="entry name" value="FAD/NAD(P)-binding domain"/>
    <property type="match status" value="1"/>
</dbReference>
<keyword evidence="3" id="KW-1185">Reference proteome</keyword>
<accession>T0J467</accession>